<dbReference type="Gene3D" id="3.20.20.70">
    <property type="entry name" value="Aldolase class I"/>
    <property type="match status" value="1"/>
</dbReference>
<comment type="caution">
    <text evidence="9">The sequence shown here is derived from an EMBL/GenBank/DDBJ whole genome shotgun (WGS) entry which is preliminary data.</text>
</comment>
<dbReference type="InterPro" id="IPR017853">
    <property type="entry name" value="GH"/>
</dbReference>
<dbReference type="InterPro" id="IPR050985">
    <property type="entry name" value="Alpha-glycosidase_related"/>
</dbReference>
<dbReference type="FunFam" id="3.20.20.70:FF:000118">
    <property type="entry name" value="Alpha-galactosidase"/>
    <property type="match status" value="1"/>
</dbReference>
<dbReference type="Pfam" id="PF02065">
    <property type="entry name" value="Melibiase"/>
    <property type="match status" value="1"/>
</dbReference>
<dbReference type="Proteomes" id="UP000280726">
    <property type="component" value="Unassembled WGS sequence"/>
</dbReference>
<accession>A0A3N4ZU71</accession>
<dbReference type="InterPro" id="IPR031705">
    <property type="entry name" value="Glyco_hydro_36_C"/>
</dbReference>
<dbReference type="InterPro" id="IPR000111">
    <property type="entry name" value="Glyco_hydro_27/36_CS"/>
</dbReference>
<dbReference type="EMBL" id="RKRA01000001">
    <property type="protein sequence ID" value="RPF28978.1"/>
    <property type="molecule type" value="Genomic_DNA"/>
</dbReference>
<evidence type="ECO:0000256" key="2">
    <source>
        <dbReference type="ARBA" id="ARBA00012755"/>
    </source>
</evidence>
<evidence type="ECO:0000256" key="6">
    <source>
        <dbReference type="PIRSR" id="PIRSR005536-1"/>
    </source>
</evidence>
<proteinExistence type="inferred from homology"/>
<dbReference type="Gene3D" id="2.70.98.60">
    <property type="entry name" value="alpha-galactosidase from lactobacil brevis"/>
    <property type="match status" value="1"/>
</dbReference>
<dbReference type="Pfam" id="PF16875">
    <property type="entry name" value="Glyco_hydro_36N"/>
    <property type="match status" value="1"/>
</dbReference>
<dbReference type="CDD" id="cd14791">
    <property type="entry name" value="GH36"/>
    <property type="match status" value="1"/>
</dbReference>
<comment type="catalytic activity">
    <reaction evidence="1 5">
        <text>Hydrolysis of terminal, non-reducing alpha-D-galactose residues in alpha-D-galactosides, including galactose oligosaccharides, galactomannans and galactolipids.</text>
        <dbReference type="EC" id="3.2.1.22"/>
    </reaction>
</comment>
<dbReference type="PROSITE" id="PS00512">
    <property type="entry name" value="ALPHA_GALACTOSIDASE"/>
    <property type="match status" value="1"/>
</dbReference>
<dbReference type="GO" id="GO:0016052">
    <property type="term" value="P:carbohydrate catabolic process"/>
    <property type="evidence" value="ECO:0007669"/>
    <property type="project" value="InterPro"/>
</dbReference>
<feature type="domain" description="Glycosyl hydrolase family 36 N-terminal" evidence="8">
    <location>
        <begin position="33"/>
        <end position="270"/>
    </location>
</feature>
<evidence type="ECO:0000313" key="9">
    <source>
        <dbReference type="EMBL" id="RPF28978.1"/>
    </source>
</evidence>
<dbReference type="RefSeq" id="WP_246006207.1">
    <property type="nucleotide sequence ID" value="NZ_RKRA01000001.1"/>
</dbReference>
<keyword evidence="10" id="KW-1185">Reference proteome</keyword>
<dbReference type="InterPro" id="IPR002252">
    <property type="entry name" value="Glyco_hydro_36"/>
</dbReference>
<dbReference type="PIRSF" id="PIRSF005536">
    <property type="entry name" value="Agal"/>
    <property type="match status" value="1"/>
</dbReference>
<dbReference type="SUPFAM" id="SSF51445">
    <property type="entry name" value="(Trans)glycosidases"/>
    <property type="match status" value="1"/>
</dbReference>
<name>A0A3N4ZU71_9MICO</name>
<feature type="active site" description="Proton donor" evidence="6">
    <location>
        <position position="526"/>
    </location>
</feature>
<dbReference type="Pfam" id="PF16874">
    <property type="entry name" value="Glyco_hydro_36C"/>
    <property type="match status" value="1"/>
</dbReference>
<dbReference type="Gene3D" id="2.60.40.1180">
    <property type="entry name" value="Golgi alpha-mannosidase II"/>
    <property type="match status" value="1"/>
</dbReference>
<feature type="domain" description="Glycosyl hydrolase family 36 C-terminal" evidence="7">
    <location>
        <begin position="630"/>
        <end position="712"/>
    </location>
</feature>
<evidence type="ECO:0000256" key="4">
    <source>
        <dbReference type="ARBA" id="ARBA00023295"/>
    </source>
</evidence>
<dbReference type="PRINTS" id="PR00743">
    <property type="entry name" value="GLHYDRLASE36"/>
</dbReference>
<protein>
    <recommendedName>
        <fullName evidence="2 5">Alpha-galactosidase</fullName>
        <ecNumber evidence="2 5">3.2.1.22</ecNumber>
    </recommendedName>
</protein>
<evidence type="ECO:0000259" key="7">
    <source>
        <dbReference type="Pfam" id="PF16874"/>
    </source>
</evidence>
<dbReference type="EC" id="3.2.1.22" evidence="2 5"/>
<dbReference type="AlphaFoldDB" id="A0A3N4ZU71"/>
<keyword evidence="4 5" id="KW-0326">Glycosidase</keyword>
<dbReference type="InterPro" id="IPR031704">
    <property type="entry name" value="Glyco_hydro_36_N"/>
</dbReference>
<reference evidence="9 10" key="1">
    <citation type="submission" date="2018-11" db="EMBL/GenBank/DDBJ databases">
        <title>Sequencing the genomes of 1000 actinobacteria strains.</title>
        <authorList>
            <person name="Klenk H.-P."/>
        </authorList>
    </citation>
    <scope>NUCLEOTIDE SEQUENCE [LARGE SCALE GENOMIC DNA]</scope>
    <source>
        <strain evidence="9 10">DSM 14418</strain>
    </source>
</reference>
<dbReference type="InterPro" id="IPR013780">
    <property type="entry name" value="Glyco_hydro_b"/>
</dbReference>
<dbReference type="PANTHER" id="PTHR43053:SF3">
    <property type="entry name" value="ALPHA-GALACTOSIDASE C-RELATED"/>
    <property type="match status" value="1"/>
</dbReference>
<gene>
    <name evidence="9" type="ORF">EDD32_3529</name>
</gene>
<dbReference type="PANTHER" id="PTHR43053">
    <property type="entry name" value="GLYCOSIDASE FAMILY 31"/>
    <property type="match status" value="1"/>
</dbReference>
<dbReference type="GO" id="GO:0004557">
    <property type="term" value="F:alpha-galactosidase activity"/>
    <property type="evidence" value="ECO:0007669"/>
    <property type="project" value="UniProtKB-UniRule"/>
</dbReference>
<comment type="similarity">
    <text evidence="5">Belongs to the glycosyl hydrolase.</text>
</comment>
<evidence type="ECO:0000256" key="1">
    <source>
        <dbReference type="ARBA" id="ARBA00001255"/>
    </source>
</evidence>
<evidence type="ECO:0000259" key="8">
    <source>
        <dbReference type="Pfam" id="PF16875"/>
    </source>
</evidence>
<sequence>MTITAAATPVTTTHVHLRTGGTSLLLDVAGEQLPRVLHWGPDLGELTEGDVAELRRASEPPLVSGQADVVVPLGLVAEHSRGWLGTPGLTGHRSGADFSTAFTLTGVTTERPDGDPVVAERVVVTAADDVAGLVLRVEIELLTSGLLRERADVTNTGAGVFDLTSLDLALPVPTEAQEILDLTGRHLRERAQQRHTFTLGTHLRESRRGRGHDASLVMAAGEQGFGWRRGELRAVHVAWSGNTRTYAERTNLGDSLLAGGELLLAGEVRLGEGEAYTGPWVYASHGTGLDEMSARFHRYLRSRPGHPRSARPVLINVWEAVYFDHDLDRLKELADLAASVGVERFVLDDGWFGSRRDDTSGLGDWVVSADVWPEGLGPIVDHVHGLGMEFGLWFEPEMVNPDSDLYRAHPEWILATGGRTPVPARQQQVLDLAHDGAYAHVRDQVLAVLAAYDIDYVKWDYNRDLVDAGHWPTGQAGVHRQVEAVYRLIDEIRAAHPDLEIESCAGGGGRADLGILERTDRIWTSDCIDPLERQQIEAGTALLLPPELAGSHIASPVSHTTGRAHSLDFRAGTAFFSHLGIEWDITRATPEELARLTAWVAAHKAHRDLLHTGDVVHADHPDDALWVHGVVAADRGEAIFTIVELRTPVANPPGRVRLPGLDPAARYRLTPLAPGDAVTGRTGQRPAPWMAAGTVLTGQTLARVGVQAPALNPEQMVLLHLTRL</sequence>
<organism evidence="9 10">
    <name type="scientific">Georgenia muralis</name>
    <dbReference type="NCBI Taxonomy" id="154117"/>
    <lineage>
        <taxon>Bacteria</taxon>
        <taxon>Bacillati</taxon>
        <taxon>Actinomycetota</taxon>
        <taxon>Actinomycetes</taxon>
        <taxon>Micrococcales</taxon>
        <taxon>Bogoriellaceae</taxon>
        <taxon>Georgenia</taxon>
    </lineage>
</organism>
<evidence type="ECO:0000256" key="5">
    <source>
        <dbReference type="PIRNR" id="PIRNR005536"/>
    </source>
</evidence>
<dbReference type="InterPro" id="IPR013785">
    <property type="entry name" value="Aldolase_TIM"/>
</dbReference>
<evidence type="ECO:0000313" key="10">
    <source>
        <dbReference type="Proteomes" id="UP000280726"/>
    </source>
</evidence>
<feature type="active site" description="Nucleophile" evidence="6">
    <location>
        <position position="460"/>
    </location>
</feature>
<dbReference type="InterPro" id="IPR038417">
    <property type="entry name" value="Alpga-gal_N_sf"/>
</dbReference>
<keyword evidence="3 5" id="KW-0378">Hydrolase</keyword>
<evidence type="ECO:0000256" key="3">
    <source>
        <dbReference type="ARBA" id="ARBA00022801"/>
    </source>
</evidence>